<dbReference type="Proteomes" id="UP000317484">
    <property type="component" value="Unassembled WGS sequence"/>
</dbReference>
<dbReference type="CDD" id="cd07822">
    <property type="entry name" value="SRPBCC_4"/>
    <property type="match status" value="1"/>
</dbReference>
<keyword evidence="2" id="KW-1185">Reference proteome</keyword>
<dbReference type="EMBL" id="FXTJ01000004">
    <property type="protein sequence ID" value="SMO79384.1"/>
    <property type="molecule type" value="Genomic_DNA"/>
</dbReference>
<evidence type="ECO:0000313" key="1">
    <source>
        <dbReference type="EMBL" id="SMO79384.1"/>
    </source>
</evidence>
<dbReference type="RefSeq" id="WP_142458868.1">
    <property type="nucleotide sequence ID" value="NZ_FXTJ01000004.1"/>
</dbReference>
<dbReference type="Pfam" id="PF10604">
    <property type="entry name" value="Polyketide_cyc2"/>
    <property type="match status" value="1"/>
</dbReference>
<sequence length="154" mass="17527">MTGQMRTSVDIDADPELVWEVLTDVPAFPEWSPLLTRAEGTFAPGGRVVLGFRPLNALLRTTVPVRVLEVTPRRRLRYQLRFGRLGVPGLLDTEHGMTITDHDGGVRLWLEMRFRGLLFRPLMRSLNRDRAPALTPMPRALKDRIEGMRATRAE</sequence>
<name>A0A521E619_9ACTN</name>
<dbReference type="Gene3D" id="3.30.530.20">
    <property type="match status" value="1"/>
</dbReference>
<reference evidence="1 2" key="1">
    <citation type="submission" date="2017-05" db="EMBL/GenBank/DDBJ databases">
        <authorList>
            <person name="Varghese N."/>
            <person name="Submissions S."/>
        </authorList>
    </citation>
    <scope>NUCLEOTIDE SEQUENCE [LARGE SCALE GENOMIC DNA]</scope>
    <source>
        <strain evidence="1 2">DSM 46834</strain>
    </source>
</reference>
<organism evidence="1 2">
    <name type="scientific">Geodermatophilus aquaeductus</name>
    <dbReference type="NCBI Taxonomy" id="1564161"/>
    <lineage>
        <taxon>Bacteria</taxon>
        <taxon>Bacillati</taxon>
        <taxon>Actinomycetota</taxon>
        <taxon>Actinomycetes</taxon>
        <taxon>Geodermatophilales</taxon>
        <taxon>Geodermatophilaceae</taxon>
        <taxon>Geodermatophilus</taxon>
    </lineage>
</organism>
<dbReference type="InterPro" id="IPR023393">
    <property type="entry name" value="START-like_dom_sf"/>
</dbReference>
<gene>
    <name evidence="1" type="ORF">SAMN06273567_104278</name>
</gene>
<proteinExistence type="predicted"/>
<dbReference type="InterPro" id="IPR019587">
    <property type="entry name" value="Polyketide_cyclase/dehydratase"/>
</dbReference>
<dbReference type="AlphaFoldDB" id="A0A521E619"/>
<protein>
    <submittedName>
        <fullName evidence="1">Uncharacterized conserved protein YndB, AHSA1/START domain</fullName>
    </submittedName>
</protein>
<dbReference type="SUPFAM" id="SSF55961">
    <property type="entry name" value="Bet v1-like"/>
    <property type="match status" value="1"/>
</dbReference>
<evidence type="ECO:0000313" key="2">
    <source>
        <dbReference type="Proteomes" id="UP000317484"/>
    </source>
</evidence>
<accession>A0A521E619</accession>